<dbReference type="Gene3D" id="1.10.10.10">
    <property type="entry name" value="Winged helix-like DNA-binding domain superfamily/Winged helix DNA-binding domain"/>
    <property type="match status" value="1"/>
</dbReference>
<dbReference type="SUPFAM" id="SSF46785">
    <property type="entry name" value="Winged helix' DNA-binding domain"/>
    <property type="match status" value="1"/>
</dbReference>
<feature type="region of interest" description="Disordered" evidence="9">
    <location>
        <begin position="409"/>
        <end position="447"/>
    </location>
</feature>
<dbReference type="FunFam" id="1.10.10.10:FF:000027">
    <property type="entry name" value="Heat shock transcription factor 1"/>
    <property type="match status" value="1"/>
</dbReference>
<comment type="subcellular location">
    <subcellularLocation>
        <location evidence="1">Nucleus</location>
    </subcellularLocation>
</comment>
<evidence type="ECO:0000256" key="7">
    <source>
        <dbReference type="RuleBase" id="RU004020"/>
    </source>
</evidence>
<feature type="compositionally biased region" description="Polar residues" evidence="9">
    <location>
        <begin position="559"/>
        <end position="572"/>
    </location>
</feature>
<dbReference type="Pfam" id="PF00447">
    <property type="entry name" value="HSF_DNA-bind"/>
    <property type="match status" value="1"/>
</dbReference>
<dbReference type="AlphaFoldDB" id="A0A914CDG7"/>
<dbReference type="GO" id="GO:0005634">
    <property type="term" value="C:nucleus"/>
    <property type="evidence" value="ECO:0007669"/>
    <property type="project" value="UniProtKB-SubCell"/>
</dbReference>
<dbReference type="GO" id="GO:0043565">
    <property type="term" value="F:sequence-specific DNA binding"/>
    <property type="evidence" value="ECO:0007669"/>
    <property type="project" value="InterPro"/>
</dbReference>
<feature type="region of interest" description="Disordered" evidence="9">
    <location>
        <begin position="553"/>
        <end position="572"/>
    </location>
</feature>
<keyword evidence="8" id="KW-0175">Coiled coil</keyword>
<keyword evidence="5" id="KW-0804">Transcription</keyword>
<feature type="compositionally biased region" description="Low complexity" evidence="9">
    <location>
        <begin position="385"/>
        <end position="396"/>
    </location>
</feature>
<sequence>MSYQQQVTENTGMKMPQPFILKEDEKMPLFLIKLWNIVEDPAYYDVIRWDESGYSFHILDPYSFCRNVLPQYFKHNNLNSLIRQLNMYGFRKMTPIERSSLARAESDQDHLEFSHPYFVRDHPELLVNIKRKAPTTRSHPENSSVQIPTKDLSAVLEELRQLRDRQKHMENKIQDLVKENELIWQEMHHMRGTHVKQQQIVNKLVQFLVALVQPQKRLGKRHLLAIDEIQSKKIRTDASGSSRGGPSHTLQTVQNNNINEVNRNLNEVLDQLISQFTSQSNANNLNLTDGPIIADVTDELDQLSNVANQPTELALNMNIPPVQATFPSNHPKYSTDNSQAPLYVIQNGSKPYYTNEKFDTYLERMLATRNGTVPAHQNGNFNPKNQRPQQNQGQLQVGRVQQYPPTQQIQYQPQITQAGQQQQLMPNTPQSLQQQSPQQRISPPQPYEAISSLPQQQPQQIHLGTTAAPVQQISQPGLTHDYMPINDPSIVASPPLGFSPSDFNDYLSNMDQGIENCRELIGGHWDNLDIDGFLDYDGSSPEDSLHQPLAIPTGPIINQADNSPVQIQQSRK</sequence>
<accession>A0A914CDG7</accession>
<evidence type="ECO:0000256" key="6">
    <source>
        <dbReference type="ARBA" id="ARBA00023242"/>
    </source>
</evidence>
<evidence type="ECO:0000256" key="1">
    <source>
        <dbReference type="ARBA" id="ARBA00004123"/>
    </source>
</evidence>
<feature type="coiled-coil region" evidence="8">
    <location>
        <begin position="152"/>
        <end position="179"/>
    </location>
</feature>
<dbReference type="InterPro" id="IPR036388">
    <property type="entry name" value="WH-like_DNA-bd_sf"/>
</dbReference>
<dbReference type="WBParaSite" id="ACRNAN_Path_826.g3140.t1">
    <property type="protein sequence ID" value="ACRNAN_Path_826.g3140.t1"/>
    <property type="gene ID" value="ACRNAN_Path_826.g3140"/>
</dbReference>
<feature type="compositionally biased region" description="Low complexity" evidence="9">
    <location>
        <begin position="409"/>
        <end position="442"/>
    </location>
</feature>
<evidence type="ECO:0000256" key="4">
    <source>
        <dbReference type="ARBA" id="ARBA00023125"/>
    </source>
</evidence>
<dbReference type="PRINTS" id="PR00056">
    <property type="entry name" value="HSFDOMAIN"/>
</dbReference>
<dbReference type="PANTHER" id="PTHR10015:SF427">
    <property type="entry name" value="HEAT SHOCK FACTOR PROTEIN"/>
    <property type="match status" value="1"/>
</dbReference>
<dbReference type="PANTHER" id="PTHR10015">
    <property type="entry name" value="HEAT SHOCK TRANSCRIPTION FACTOR"/>
    <property type="match status" value="1"/>
</dbReference>
<keyword evidence="6" id="KW-0539">Nucleus</keyword>
<comment type="similarity">
    <text evidence="2 7">Belongs to the HSF family.</text>
</comment>
<evidence type="ECO:0000313" key="12">
    <source>
        <dbReference type="WBParaSite" id="ACRNAN_Path_826.g3140.t1"/>
    </source>
</evidence>
<feature type="domain" description="HSF-type DNA-binding" evidence="10">
    <location>
        <begin position="26"/>
        <end position="132"/>
    </location>
</feature>
<evidence type="ECO:0000256" key="5">
    <source>
        <dbReference type="ARBA" id="ARBA00023163"/>
    </source>
</evidence>
<keyword evidence="3" id="KW-0805">Transcription regulation</keyword>
<evidence type="ECO:0000256" key="9">
    <source>
        <dbReference type="SAM" id="MobiDB-lite"/>
    </source>
</evidence>
<evidence type="ECO:0000259" key="10">
    <source>
        <dbReference type="SMART" id="SM00415"/>
    </source>
</evidence>
<dbReference type="Proteomes" id="UP000887540">
    <property type="component" value="Unplaced"/>
</dbReference>
<dbReference type="GO" id="GO:0003700">
    <property type="term" value="F:DNA-binding transcription factor activity"/>
    <property type="evidence" value="ECO:0007669"/>
    <property type="project" value="InterPro"/>
</dbReference>
<proteinExistence type="inferred from homology"/>
<feature type="compositionally biased region" description="Polar residues" evidence="9">
    <location>
        <begin position="372"/>
        <end position="384"/>
    </location>
</feature>
<keyword evidence="4" id="KW-0238">DNA-binding</keyword>
<evidence type="ECO:0000256" key="3">
    <source>
        <dbReference type="ARBA" id="ARBA00023015"/>
    </source>
</evidence>
<evidence type="ECO:0000313" key="11">
    <source>
        <dbReference type="Proteomes" id="UP000887540"/>
    </source>
</evidence>
<organism evidence="11 12">
    <name type="scientific">Acrobeloides nanus</name>
    <dbReference type="NCBI Taxonomy" id="290746"/>
    <lineage>
        <taxon>Eukaryota</taxon>
        <taxon>Metazoa</taxon>
        <taxon>Ecdysozoa</taxon>
        <taxon>Nematoda</taxon>
        <taxon>Chromadorea</taxon>
        <taxon>Rhabditida</taxon>
        <taxon>Tylenchina</taxon>
        <taxon>Cephalobomorpha</taxon>
        <taxon>Cephaloboidea</taxon>
        <taxon>Cephalobidae</taxon>
        <taxon>Acrobeloides</taxon>
    </lineage>
</organism>
<keyword evidence="11" id="KW-1185">Reference proteome</keyword>
<protein>
    <submittedName>
        <fullName evidence="12">HSF-type DNA-binding domain-containing protein</fullName>
    </submittedName>
</protein>
<evidence type="ECO:0000256" key="8">
    <source>
        <dbReference type="SAM" id="Coils"/>
    </source>
</evidence>
<dbReference type="InterPro" id="IPR000232">
    <property type="entry name" value="HSF_DNA-bd"/>
</dbReference>
<dbReference type="InterPro" id="IPR036390">
    <property type="entry name" value="WH_DNA-bd_sf"/>
</dbReference>
<reference evidence="12" key="1">
    <citation type="submission" date="2022-11" db="UniProtKB">
        <authorList>
            <consortium name="WormBaseParasite"/>
        </authorList>
    </citation>
    <scope>IDENTIFICATION</scope>
</reference>
<evidence type="ECO:0000256" key="2">
    <source>
        <dbReference type="ARBA" id="ARBA00006403"/>
    </source>
</evidence>
<dbReference type="SMART" id="SM00415">
    <property type="entry name" value="HSF"/>
    <property type="match status" value="1"/>
</dbReference>
<name>A0A914CDG7_9BILA</name>
<feature type="region of interest" description="Disordered" evidence="9">
    <location>
        <begin position="372"/>
        <end position="396"/>
    </location>
</feature>